<dbReference type="SUPFAM" id="SSF81301">
    <property type="entry name" value="Nucleotidyltransferase"/>
    <property type="match status" value="1"/>
</dbReference>
<evidence type="ECO:0000313" key="2">
    <source>
        <dbReference type="Proteomes" id="UP001589776"/>
    </source>
</evidence>
<protein>
    <submittedName>
        <fullName evidence="1">Aminoglycoside 6-adenylyltransferase</fullName>
    </submittedName>
</protein>
<organism evidence="1 2">
    <name type="scientific">Paenibacillus chartarius</name>
    <dbReference type="NCBI Taxonomy" id="747481"/>
    <lineage>
        <taxon>Bacteria</taxon>
        <taxon>Bacillati</taxon>
        <taxon>Bacillota</taxon>
        <taxon>Bacilli</taxon>
        <taxon>Bacillales</taxon>
        <taxon>Paenibacillaceae</taxon>
        <taxon>Paenibacillus</taxon>
    </lineage>
</organism>
<dbReference type="PIRSF" id="PIRSF000812">
    <property type="entry name" value="AAD"/>
    <property type="match status" value="1"/>
</dbReference>
<dbReference type="Gene3D" id="3.30.460.10">
    <property type="entry name" value="Beta Polymerase, domain 2"/>
    <property type="match status" value="1"/>
</dbReference>
<gene>
    <name evidence="1" type="ORF">ACFFK0_21760</name>
</gene>
<name>A0ABV6DQU1_9BACL</name>
<comment type="caution">
    <text evidence="1">The sequence shown here is derived from an EMBL/GenBank/DDBJ whole genome shotgun (WGS) entry which is preliminary data.</text>
</comment>
<dbReference type="RefSeq" id="WP_377472479.1">
    <property type="nucleotide sequence ID" value="NZ_JBHLWN010000079.1"/>
</dbReference>
<proteinExistence type="predicted"/>
<keyword evidence="2" id="KW-1185">Reference proteome</keyword>
<dbReference type="SUPFAM" id="SSF81631">
    <property type="entry name" value="PAP/OAS1 substrate-binding domain"/>
    <property type="match status" value="1"/>
</dbReference>
<dbReference type="Proteomes" id="UP001589776">
    <property type="component" value="Unassembled WGS sequence"/>
</dbReference>
<dbReference type="InterPro" id="IPR007530">
    <property type="entry name" value="Aminoglycoside_adenylylTfrase"/>
</dbReference>
<dbReference type="InterPro" id="IPR043519">
    <property type="entry name" value="NT_sf"/>
</dbReference>
<evidence type="ECO:0000313" key="1">
    <source>
        <dbReference type="EMBL" id="MFC0215025.1"/>
    </source>
</evidence>
<dbReference type="Gene3D" id="1.20.120.330">
    <property type="entry name" value="Nucleotidyltransferases domain 2"/>
    <property type="match status" value="1"/>
</dbReference>
<reference evidence="1 2" key="1">
    <citation type="submission" date="2024-09" db="EMBL/GenBank/DDBJ databases">
        <authorList>
            <person name="Sun Q."/>
            <person name="Mori K."/>
        </authorList>
    </citation>
    <scope>NUCLEOTIDE SEQUENCE [LARGE SCALE GENOMIC DNA]</scope>
    <source>
        <strain evidence="1 2">CCM 7759</strain>
    </source>
</reference>
<dbReference type="EMBL" id="JBHLWN010000079">
    <property type="protein sequence ID" value="MFC0215025.1"/>
    <property type="molecule type" value="Genomic_DNA"/>
</dbReference>
<sequence>MRNEREVLSLLLDFAREDDSVRAVLLNGSRVNPNLTHDRFTDYDVIFAVTDPSRFLLDQSWIRRFGELIMMQQNIIDELTRPWPIFLMLFEDGVRIDLSYRYADAIDSYLDDSLTKVLLDKDGAIPVLPEPSDSSYVTRRPSRSEYDKTINEIWWCLTNAAKGLCRQELPYAKFMLDTVVRDALVRLLSWHIGSRADWQVNVGKAGRWLRQYLPEELWQVYVATYADADTKHNWAAIMEVGKLTRAAGKELGKRLGYEYPLTDDMKVTAYLRQLMLTEGS</sequence>
<accession>A0ABV6DQU1</accession>
<dbReference type="Pfam" id="PF04439">
    <property type="entry name" value="Adenyl_transf"/>
    <property type="match status" value="1"/>
</dbReference>